<dbReference type="STRING" id="632773.BBEV_3118"/>
<organism evidence="2 3">
    <name type="scientific">Salisediminibacterium beveridgei</name>
    <dbReference type="NCBI Taxonomy" id="632773"/>
    <lineage>
        <taxon>Bacteria</taxon>
        <taxon>Bacillati</taxon>
        <taxon>Bacillota</taxon>
        <taxon>Bacilli</taxon>
        <taxon>Bacillales</taxon>
        <taxon>Bacillaceae</taxon>
        <taxon>Salisediminibacterium</taxon>
    </lineage>
</organism>
<keyword evidence="1" id="KW-0812">Transmembrane</keyword>
<sequence>MNDKIESALYYSGLCFILMGMISFLVIGVYLNVVTFEINSAGRMISSIESHPMSWYIGFGYFVSTSFFGLILLGIGRIILYLDYLRKDNMKLLEK</sequence>
<feature type="transmembrane region" description="Helical" evidence="1">
    <location>
        <begin position="53"/>
        <end position="82"/>
    </location>
</feature>
<accession>A0A1D7QZK2</accession>
<name>A0A1D7QZK2_9BACI</name>
<dbReference type="RefSeq" id="WP_069366316.1">
    <property type="nucleotide sequence ID" value="NZ_CP012502.1"/>
</dbReference>
<dbReference type="Proteomes" id="UP000094463">
    <property type="component" value="Chromosome"/>
</dbReference>
<feature type="transmembrane region" description="Helical" evidence="1">
    <location>
        <begin position="9"/>
        <end position="33"/>
    </location>
</feature>
<keyword evidence="3" id="KW-1185">Reference proteome</keyword>
<gene>
    <name evidence="2" type="ORF">BBEV_3118</name>
</gene>
<evidence type="ECO:0000256" key="1">
    <source>
        <dbReference type="SAM" id="Phobius"/>
    </source>
</evidence>
<keyword evidence="1" id="KW-0472">Membrane</keyword>
<evidence type="ECO:0000313" key="3">
    <source>
        <dbReference type="Proteomes" id="UP000094463"/>
    </source>
</evidence>
<dbReference type="EMBL" id="CP012502">
    <property type="protein sequence ID" value="AOM84435.1"/>
    <property type="molecule type" value="Genomic_DNA"/>
</dbReference>
<proteinExistence type="predicted"/>
<evidence type="ECO:0000313" key="2">
    <source>
        <dbReference type="EMBL" id="AOM84435.1"/>
    </source>
</evidence>
<dbReference type="AlphaFoldDB" id="A0A1D7QZK2"/>
<reference evidence="2 3" key="1">
    <citation type="submission" date="2015-08" db="EMBL/GenBank/DDBJ databases">
        <title>The complete genome sequence of Bacillus beveridgei MLTeJB.</title>
        <authorList>
            <person name="Hanson T.E."/>
            <person name="Mesa C."/>
            <person name="Basesman S.M."/>
            <person name="Oremland R.S."/>
        </authorList>
    </citation>
    <scope>NUCLEOTIDE SEQUENCE [LARGE SCALE GENOMIC DNA]</scope>
    <source>
        <strain evidence="2 3">MLTeJB</strain>
    </source>
</reference>
<protein>
    <submittedName>
        <fullName evidence="2">Uncharacterized protein</fullName>
    </submittedName>
</protein>
<dbReference type="KEGG" id="bbev:BBEV_3118"/>
<keyword evidence="1" id="KW-1133">Transmembrane helix</keyword>